<organism evidence="6 7">
    <name type="scientific">Lonsdalea quercina</name>
    <dbReference type="NCBI Taxonomy" id="71657"/>
    <lineage>
        <taxon>Bacteria</taxon>
        <taxon>Pseudomonadati</taxon>
        <taxon>Pseudomonadota</taxon>
        <taxon>Gammaproteobacteria</taxon>
        <taxon>Enterobacterales</taxon>
        <taxon>Pectobacteriaceae</taxon>
        <taxon>Lonsdalea</taxon>
    </lineage>
</organism>
<dbReference type="GO" id="GO:0032993">
    <property type="term" value="C:protein-DNA complex"/>
    <property type="evidence" value="ECO:0007669"/>
    <property type="project" value="TreeGrafter"/>
</dbReference>
<dbReference type="GO" id="GO:0003700">
    <property type="term" value="F:DNA-binding transcription factor activity"/>
    <property type="evidence" value="ECO:0007669"/>
    <property type="project" value="InterPro"/>
</dbReference>
<keyword evidence="7" id="KW-1185">Reference proteome</keyword>
<dbReference type="PROSITE" id="PS50931">
    <property type="entry name" value="HTH_LYSR"/>
    <property type="match status" value="1"/>
</dbReference>
<evidence type="ECO:0000313" key="6">
    <source>
        <dbReference type="EMBL" id="SEA04616.1"/>
    </source>
</evidence>
<dbReference type="PANTHER" id="PTHR30346:SF17">
    <property type="entry name" value="LYSR FAMILY TRANSCRIPTIONAL REGULATOR"/>
    <property type="match status" value="1"/>
</dbReference>
<sequence length="312" mass="34893">MNIELRHLRYFIAVAEELHFGRAAEKLRISQPPLSQQIQILEEQIGARLLDRNNRTVRLTPAGAQFLKEAWAIINQLNQAADRAARIQRGEVGELNIGFTSSAPFVKSVSRSLLQFRQSFPEVHIQMVEINTKQQIEPLLSGKLDIGVMRNNPLPDTLRHQVLLHEPLVAVVHQEHPLAMAPEGCISVRQLAQEPFVFFAREVGTAMYDEVMTLLKNYGVKPYITQEVGEAMTIVGLVSSGLGVSLLPASFRRIKVDGVKYLSLQEKDAISEMWLVTHQRRPISTAAQTLISLMLNHSGSNMCGKSQNESNS</sequence>
<keyword evidence="2" id="KW-0805">Transcription regulation</keyword>
<proteinExistence type="inferred from homology"/>
<dbReference type="FunFam" id="1.10.10.10:FF:000001">
    <property type="entry name" value="LysR family transcriptional regulator"/>
    <property type="match status" value="1"/>
</dbReference>
<protein>
    <submittedName>
        <fullName evidence="6">DNA-binding transcriptional regulator, LysR family</fullName>
    </submittedName>
</protein>
<evidence type="ECO:0000256" key="4">
    <source>
        <dbReference type="ARBA" id="ARBA00023163"/>
    </source>
</evidence>
<evidence type="ECO:0000259" key="5">
    <source>
        <dbReference type="PROSITE" id="PS50931"/>
    </source>
</evidence>
<keyword evidence="3 6" id="KW-0238">DNA-binding</keyword>
<dbReference type="PRINTS" id="PR00039">
    <property type="entry name" value="HTHLYSR"/>
</dbReference>
<dbReference type="InterPro" id="IPR000847">
    <property type="entry name" value="LysR_HTH_N"/>
</dbReference>
<evidence type="ECO:0000256" key="1">
    <source>
        <dbReference type="ARBA" id="ARBA00009437"/>
    </source>
</evidence>
<gene>
    <name evidence="6" type="ORF">SAMN02982996_00828</name>
</gene>
<dbReference type="GO" id="GO:0003677">
    <property type="term" value="F:DNA binding"/>
    <property type="evidence" value="ECO:0007669"/>
    <property type="project" value="UniProtKB-KW"/>
</dbReference>
<dbReference type="InterPro" id="IPR005119">
    <property type="entry name" value="LysR_subst-bd"/>
</dbReference>
<keyword evidence="4" id="KW-0804">Transcription</keyword>
<feature type="domain" description="HTH lysR-type" evidence="5">
    <location>
        <begin position="3"/>
        <end position="60"/>
    </location>
</feature>
<name>A0A1H3XZ16_9GAMM</name>
<accession>A0A1H3XZ16</accession>
<dbReference type="AlphaFoldDB" id="A0A1H3XZ16"/>
<dbReference type="STRING" id="71657.SAMN02982996_00828"/>
<evidence type="ECO:0000256" key="2">
    <source>
        <dbReference type="ARBA" id="ARBA00023015"/>
    </source>
</evidence>
<comment type="similarity">
    <text evidence="1">Belongs to the LysR transcriptional regulatory family.</text>
</comment>
<dbReference type="eggNOG" id="COG0583">
    <property type="taxonomic scope" value="Bacteria"/>
</dbReference>
<dbReference type="InterPro" id="IPR036388">
    <property type="entry name" value="WH-like_DNA-bd_sf"/>
</dbReference>
<reference evidence="6 7" key="1">
    <citation type="submission" date="2016-10" db="EMBL/GenBank/DDBJ databases">
        <authorList>
            <person name="de Groot N.N."/>
        </authorList>
    </citation>
    <scope>NUCLEOTIDE SEQUENCE [LARGE SCALE GENOMIC DNA]</scope>
    <source>
        <strain evidence="6 7">ATCC 29281</strain>
    </source>
</reference>
<dbReference type="EMBL" id="FNQS01000002">
    <property type="protein sequence ID" value="SEA04616.1"/>
    <property type="molecule type" value="Genomic_DNA"/>
</dbReference>
<dbReference type="Gene3D" id="1.10.10.10">
    <property type="entry name" value="Winged helix-like DNA-binding domain superfamily/Winged helix DNA-binding domain"/>
    <property type="match status" value="1"/>
</dbReference>
<evidence type="ECO:0000313" key="7">
    <source>
        <dbReference type="Proteomes" id="UP000187280"/>
    </source>
</evidence>
<dbReference type="GeneID" id="97763746"/>
<dbReference type="Proteomes" id="UP000187280">
    <property type="component" value="Unassembled WGS sequence"/>
</dbReference>
<evidence type="ECO:0000256" key="3">
    <source>
        <dbReference type="ARBA" id="ARBA00023125"/>
    </source>
</evidence>
<dbReference type="Pfam" id="PF03466">
    <property type="entry name" value="LysR_substrate"/>
    <property type="match status" value="1"/>
</dbReference>
<dbReference type="Pfam" id="PF00126">
    <property type="entry name" value="HTH_1"/>
    <property type="match status" value="1"/>
</dbReference>
<dbReference type="SUPFAM" id="SSF46785">
    <property type="entry name" value="Winged helix' DNA-binding domain"/>
    <property type="match status" value="1"/>
</dbReference>
<dbReference type="InterPro" id="IPR036390">
    <property type="entry name" value="WH_DNA-bd_sf"/>
</dbReference>
<dbReference type="PANTHER" id="PTHR30346">
    <property type="entry name" value="TRANSCRIPTIONAL DUAL REGULATOR HCAR-RELATED"/>
    <property type="match status" value="1"/>
</dbReference>
<dbReference type="CDD" id="cd08414">
    <property type="entry name" value="PBP2_LTTR_aromatics_like"/>
    <property type="match status" value="1"/>
</dbReference>
<dbReference type="Gene3D" id="3.40.190.10">
    <property type="entry name" value="Periplasmic binding protein-like II"/>
    <property type="match status" value="2"/>
</dbReference>
<dbReference type="SUPFAM" id="SSF53850">
    <property type="entry name" value="Periplasmic binding protein-like II"/>
    <property type="match status" value="1"/>
</dbReference>
<dbReference type="RefSeq" id="WP_026742536.1">
    <property type="nucleotide sequence ID" value="NZ_FNQS01000002.1"/>
</dbReference>